<feature type="non-terminal residue" evidence="1">
    <location>
        <position position="1"/>
    </location>
</feature>
<reference evidence="2" key="1">
    <citation type="submission" date="2022-10" db="EMBL/GenBank/DDBJ databases">
        <title>Genome assembly of Pristionchus species.</title>
        <authorList>
            <person name="Yoshida K."/>
            <person name="Sommer R.J."/>
        </authorList>
    </citation>
    <scope>NUCLEOTIDE SEQUENCE [LARGE SCALE GENOMIC DNA]</scope>
    <source>
        <strain evidence="2">RS5460</strain>
    </source>
</reference>
<evidence type="ECO:0000313" key="1">
    <source>
        <dbReference type="EMBL" id="GMR62764.1"/>
    </source>
</evidence>
<keyword evidence="2" id="KW-1185">Reference proteome</keyword>
<dbReference type="Proteomes" id="UP001328107">
    <property type="component" value="Unassembled WGS sequence"/>
</dbReference>
<dbReference type="PANTHER" id="PTHR31024:SF3">
    <property type="entry name" value="C-TYPE LECTIN-RELATED"/>
    <property type="match status" value="1"/>
</dbReference>
<sequence length="145" mass="15618">VSSAIKQASTMIKSNHRRFSRGVIVLLSNSFGKRFATAIQEASNEFKETGQELISIDYSMELSAGMGLEDIASPGYYFKGASNTPDINAGIISALCDGCYSIGGAADTYKIAEDNCETRKGFLPTVYDDEHNYFLSTCELATVAG</sequence>
<dbReference type="PANTHER" id="PTHR31024">
    <property type="entry name" value="C-TYPE LECTIN"/>
    <property type="match status" value="1"/>
</dbReference>
<organism evidence="1 2">
    <name type="scientific">Pristionchus mayeri</name>
    <dbReference type="NCBI Taxonomy" id="1317129"/>
    <lineage>
        <taxon>Eukaryota</taxon>
        <taxon>Metazoa</taxon>
        <taxon>Ecdysozoa</taxon>
        <taxon>Nematoda</taxon>
        <taxon>Chromadorea</taxon>
        <taxon>Rhabditida</taxon>
        <taxon>Rhabditina</taxon>
        <taxon>Diplogasteromorpha</taxon>
        <taxon>Diplogasteroidea</taxon>
        <taxon>Neodiplogasteridae</taxon>
        <taxon>Pristionchus</taxon>
    </lineage>
</organism>
<dbReference type="AlphaFoldDB" id="A0AAN5DGI4"/>
<name>A0AAN5DGI4_9BILA</name>
<evidence type="ECO:0000313" key="2">
    <source>
        <dbReference type="Proteomes" id="UP001328107"/>
    </source>
</evidence>
<gene>
    <name evidence="1" type="ORF">PMAYCL1PPCAC_32959</name>
</gene>
<proteinExistence type="predicted"/>
<comment type="caution">
    <text evidence="1">The sequence shown here is derived from an EMBL/GenBank/DDBJ whole genome shotgun (WGS) entry which is preliminary data.</text>
</comment>
<dbReference type="EMBL" id="BTRK01000006">
    <property type="protein sequence ID" value="GMR62764.1"/>
    <property type="molecule type" value="Genomic_DNA"/>
</dbReference>
<accession>A0AAN5DGI4</accession>
<protein>
    <submittedName>
        <fullName evidence="1">Uncharacterized protein</fullName>
    </submittedName>
</protein>